<evidence type="ECO:0000313" key="2">
    <source>
        <dbReference type="EMBL" id="KAJ4007466.1"/>
    </source>
</evidence>
<gene>
    <name evidence="2" type="ORF">NW766_010152</name>
</gene>
<reference evidence="2" key="1">
    <citation type="submission" date="2022-10" db="EMBL/GenBank/DDBJ databases">
        <title>Fusarium specimens isolated from Avocado Roots.</title>
        <authorList>
            <person name="Stajich J."/>
            <person name="Roper C."/>
            <person name="Heimlech-Rivalta G."/>
        </authorList>
    </citation>
    <scope>NUCLEOTIDE SEQUENCE</scope>
    <source>
        <strain evidence="2">CF00143</strain>
    </source>
</reference>
<organism evidence="2 3">
    <name type="scientific">Fusarium irregulare</name>
    <dbReference type="NCBI Taxonomy" id="2494466"/>
    <lineage>
        <taxon>Eukaryota</taxon>
        <taxon>Fungi</taxon>
        <taxon>Dikarya</taxon>
        <taxon>Ascomycota</taxon>
        <taxon>Pezizomycotina</taxon>
        <taxon>Sordariomycetes</taxon>
        <taxon>Hypocreomycetidae</taxon>
        <taxon>Hypocreales</taxon>
        <taxon>Nectriaceae</taxon>
        <taxon>Fusarium</taxon>
        <taxon>Fusarium incarnatum-equiseti species complex</taxon>
    </lineage>
</organism>
<protein>
    <recommendedName>
        <fullName evidence="1">2EXR domain-containing protein</fullName>
    </recommendedName>
</protein>
<dbReference type="PANTHER" id="PTHR35910:SF6">
    <property type="entry name" value="2EXR DOMAIN-CONTAINING PROTEIN"/>
    <property type="match status" value="1"/>
</dbReference>
<name>A0A9W8PJ11_9HYPO</name>
<dbReference type="InterPro" id="IPR045518">
    <property type="entry name" value="2EXR"/>
</dbReference>
<proteinExistence type="predicted"/>
<evidence type="ECO:0000259" key="1">
    <source>
        <dbReference type="Pfam" id="PF20150"/>
    </source>
</evidence>
<dbReference type="AlphaFoldDB" id="A0A9W8PJ11"/>
<evidence type="ECO:0000313" key="3">
    <source>
        <dbReference type="Proteomes" id="UP001152130"/>
    </source>
</evidence>
<dbReference type="EMBL" id="JAPDHF010000017">
    <property type="protein sequence ID" value="KAJ4007466.1"/>
    <property type="molecule type" value="Genomic_DNA"/>
</dbReference>
<dbReference type="OrthoDB" id="3561261at2759"/>
<dbReference type="Proteomes" id="UP001152130">
    <property type="component" value="Unassembled WGS sequence"/>
</dbReference>
<feature type="domain" description="2EXR" evidence="1">
    <location>
        <begin position="20"/>
        <end position="111"/>
    </location>
</feature>
<dbReference type="Pfam" id="PF20150">
    <property type="entry name" value="2EXR"/>
    <property type="match status" value="1"/>
</dbReference>
<keyword evidence="3" id="KW-1185">Reference proteome</keyword>
<accession>A0A9W8PJ11</accession>
<dbReference type="PANTHER" id="PTHR35910">
    <property type="entry name" value="2EXR DOMAIN-CONTAINING PROTEIN"/>
    <property type="match status" value="1"/>
</dbReference>
<comment type="caution">
    <text evidence="2">The sequence shown here is derived from an EMBL/GenBank/DDBJ whole genome shotgun (WGS) entry which is preliminary data.</text>
</comment>
<sequence>MPLSNQSRAIERPRASEPFPFLRLPAELRRLVWKFTLPGPQFHKVVMRRCGPRMPDLRAFAHCVQSPETPIALRICKESRAVAQETLTQFPRCQETGLSNLSYFDQERDILFVDPTFPGDTWDAPWVNFTKLSFNARFLDYSIDQHPDDWFQNSLKMFLRRPLVSQIYFTDLEVDEKTKAISEARWLLQDISSPFMSNRPQNTKCISISELEVVEDTERTVKRLSKIISRLSAELKNSNFKVNLGSAKACCESHSVR</sequence>